<dbReference type="Gene3D" id="1.20.1250.20">
    <property type="entry name" value="MFS general substrate transporter like domains"/>
    <property type="match status" value="2"/>
</dbReference>
<feature type="transmembrane region" description="Helical" evidence="6">
    <location>
        <begin position="392"/>
        <end position="409"/>
    </location>
</feature>
<evidence type="ECO:0000256" key="4">
    <source>
        <dbReference type="ARBA" id="ARBA00022597"/>
    </source>
</evidence>
<dbReference type="InterPro" id="IPR011701">
    <property type="entry name" value="MFS"/>
</dbReference>
<keyword evidence="4" id="KW-0762">Sugar transport</keyword>
<feature type="transmembrane region" description="Helical" evidence="6">
    <location>
        <begin position="40"/>
        <end position="65"/>
    </location>
</feature>
<dbReference type="SUPFAM" id="SSF103473">
    <property type="entry name" value="MFS general substrate transporter"/>
    <property type="match status" value="1"/>
</dbReference>
<feature type="transmembrane region" description="Helical" evidence="6">
    <location>
        <begin position="325"/>
        <end position="345"/>
    </location>
</feature>
<keyword evidence="6" id="KW-1133">Transmembrane helix</keyword>
<dbReference type="OrthoDB" id="4859314at2"/>
<evidence type="ECO:0000256" key="1">
    <source>
        <dbReference type="ARBA" id="ARBA00004651"/>
    </source>
</evidence>
<accession>A0A2U2RIP7</accession>
<comment type="subcellular location">
    <subcellularLocation>
        <location evidence="1">Cell membrane</location>
        <topology evidence="1">Multi-pass membrane protein</topology>
    </subcellularLocation>
</comment>
<dbReference type="AlphaFoldDB" id="A0A2U2RIP7"/>
<dbReference type="GO" id="GO:0022857">
    <property type="term" value="F:transmembrane transporter activity"/>
    <property type="evidence" value="ECO:0007669"/>
    <property type="project" value="InterPro"/>
</dbReference>
<dbReference type="PANTHER" id="PTHR23535:SF2">
    <property type="entry name" value="SUGAR EFFLUX TRANSPORTER A-RELATED"/>
    <property type="match status" value="1"/>
</dbReference>
<gene>
    <name evidence="7" type="ORF">DEO23_11020</name>
</gene>
<evidence type="ECO:0000256" key="6">
    <source>
        <dbReference type="SAM" id="Phobius"/>
    </source>
</evidence>
<dbReference type="PANTHER" id="PTHR23535">
    <property type="entry name" value="SUGAR EFFLUX TRANSPORTER A-RELATED"/>
    <property type="match status" value="1"/>
</dbReference>
<feature type="transmembrane region" description="Helical" evidence="6">
    <location>
        <begin position="351"/>
        <end position="371"/>
    </location>
</feature>
<keyword evidence="2" id="KW-0813">Transport</keyword>
<dbReference type="Pfam" id="PF07690">
    <property type="entry name" value="MFS_1"/>
    <property type="match status" value="1"/>
</dbReference>
<feature type="transmembrane region" description="Helical" evidence="6">
    <location>
        <begin position="109"/>
        <end position="138"/>
    </location>
</feature>
<keyword evidence="3" id="KW-1003">Cell membrane</keyword>
<feature type="compositionally biased region" description="Basic and acidic residues" evidence="5">
    <location>
        <begin position="448"/>
        <end position="457"/>
    </location>
</feature>
<feature type="transmembrane region" description="Helical" evidence="6">
    <location>
        <begin position="191"/>
        <end position="210"/>
    </location>
</feature>
<keyword evidence="6" id="KW-0472">Membrane</keyword>
<evidence type="ECO:0000313" key="7">
    <source>
        <dbReference type="EMBL" id="PWH05730.1"/>
    </source>
</evidence>
<proteinExistence type="predicted"/>
<evidence type="ECO:0000256" key="3">
    <source>
        <dbReference type="ARBA" id="ARBA00022475"/>
    </source>
</evidence>
<name>A0A2U2RIP7_9MICO</name>
<feature type="region of interest" description="Disordered" evidence="5">
    <location>
        <begin position="436"/>
        <end position="457"/>
    </location>
</feature>
<sequence>MTRRSGGRIAPGDGGTAGAPIPGDWSTGAGPVASARVTRFLVPASALVGGLQLALLNPVIALLLASLFDAGPGEVGLVLAIMNASGFLAAILIPAWADRHGDYTRPMILCAALTLATVLALAVVSSLTLAGIVLVVLAGPAGVWSGMLFAQQRASGADSEQVVRTRAVFSVAWVAGPPLATGVMTGFGDRAVLLLIAAVAAGSIALSILLDRAVASARKRRSEAGDAGSPDDPDAGPGSGPDTTGDAALPEQRRTGRLELVVVTAAITALQAGNAGSVTAMPLLVTDHLALAPVWAGAALGTCAALEAPALLLMGRLTRSLRPTALLAAGAVLGAVYYAVVPLLASPVALVGLQILNALSIAALSGIALAWMQEAIAGPGLASGIYLNSRRVGAIVSGPLLGLAALGTLGYAITFWAFALLAALAGLAIALVGRDAGSRRRPGPPRDSQAETKGKVA</sequence>
<dbReference type="InterPro" id="IPR036259">
    <property type="entry name" value="MFS_trans_sf"/>
</dbReference>
<organism evidence="7 8">
    <name type="scientific">Brachybacterium endophyticum</name>
    <dbReference type="NCBI Taxonomy" id="2182385"/>
    <lineage>
        <taxon>Bacteria</taxon>
        <taxon>Bacillati</taxon>
        <taxon>Actinomycetota</taxon>
        <taxon>Actinomycetes</taxon>
        <taxon>Micrococcales</taxon>
        <taxon>Dermabacteraceae</taxon>
        <taxon>Brachybacterium</taxon>
    </lineage>
</organism>
<feature type="transmembrane region" description="Helical" evidence="6">
    <location>
        <begin position="290"/>
        <end position="313"/>
    </location>
</feature>
<feature type="transmembrane region" description="Helical" evidence="6">
    <location>
        <begin position="77"/>
        <end position="97"/>
    </location>
</feature>
<comment type="caution">
    <text evidence="7">The sequence shown here is derived from an EMBL/GenBank/DDBJ whole genome shotgun (WGS) entry which is preliminary data.</text>
</comment>
<evidence type="ECO:0000256" key="2">
    <source>
        <dbReference type="ARBA" id="ARBA00022448"/>
    </source>
</evidence>
<evidence type="ECO:0000256" key="5">
    <source>
        <dbReference type="SAM" id="MobiDB-lite"/>
    </source>
</evidence>
<feature type="region of interest" description="Disordered" evidence="5">
    <location>
        <begin position="221"/>
        <end position="250"/>
    </location>
</feature>
<feature type="region of interest" description="Disordered" evidence="5">
    <location>
        <begin position="1"/>
        <end position="24"/>
    </location>
</feature>
<protein>
    <submittedName>
        <fullName evidence="7">MFS transporter</fullName>
    </submittedName>
</protein>
<feature type="transmembrane region" description="Helical" evidence="6">
    <location>
        <begin position="415"/>
        <end position="433"/>
    </location>
</feature>
<dbReference type="Proteomes" id="UP000245590">
    <property type="component" value="Unassembled WGS sequence"/>
</dbReference>
<dbReference type="EMBL" id="QFKX01000004">
    <property type="protein sequence ID" value="PWH05730.1"/>
    <property type="molecule type" value="Genomic_DNA"/>
</dbReference>
<keyword evidence="6" id="KW-0812">Transmembrane</keyword>
<feature type="transmembrane region" description="Helical" evidence="6">
    <location>
        <begin position="260"/>
        <end position="284"/>
    </location>
</feature>
<evidence type="ECO:0000313" key="8">
    <source>
        <dbReference type="Proteomes" id="UP000245590"/>
    </source>
</evidence>
<keyword evidence="8" id="KW-1185">Reference proteome</keyword>
<reference evidence="7 8" key="1">
    <citation type="submission" date="2018-05" db="EMBL/GenBank/DDBJ databases">
        <title>Brachybacterium sp. M1HQ-2T, whole genome shotgun sequence.</title>
        <authorList>
            <person name="Tuo L."/>
        </authorList>
    </citation>
    <scope>NUCLEOTIDE SEQUENCE [LARGE SCALE GENOMIC DNA]</scope>
    <source>
        <strain evidence="7 8">M1HQ-2</strain>
    </source>
</reference>
<dbReference type="GO" id="GO:0005886">
    <property type="term" value="C:plasma membrane"/>
    <property type="evidence" value="ECO:0007669"/>
    <property type="project" value="UniProtKB-SubCell"/>
</dbReference>